<keyword evidence="7 8" id="KW-0472">Membrane</keyword>
<evidence type="ECO:0000313" key="10">
    <source>
        <dbReference type="EMBL" id="RSU15528.1"/>
    </source>
</evidence>
<dbReference type="Gene3D" id="1.10.1760.20">
    <property type="match status" value="1"/>
</dbReference>
<comment type="caution">
    <text evidence="10">The sequence shown here is derived from an EMBL/GenBank/DDBJ whole genome shotgun (WGS) entry which is preliminary data.</text>
</comment>
<dbReference type="PIRSF" id="PIRSF016661">
    <property type="entry name" value="BioY"/>
    <property type="match status" value="1"/>
</dbReference>
<dbReference type="EMBL" id="NGKA01000001">
    <property type="protein sequence ID" value="RSU15528.1"/>
    <property type="molecule type" value="Genomic_DNA"/>
</dbReference>
<comment type="similarity">
    <text evidence="2 8">Belongs to the BioY family.</text>
</comment>
<evidence type="ECO:0000256" key="8">
    <source>
        <dbReference type="PIRNR" id="PIRNR016661"/>
    </source>
</evidence>
<dbReference type="OrthoDB" id="9803495at2"/>
<dbReference type="Proteomes" id="UP000287605">
    <property type="component" value="Unassembled WGS sequence"/>
</dbReference>
<evidence type="ECO:0000313" key="11">
    <source>
        <dbReference type="Proteomes" id="UP000287605"/>
    </source>
</evidence>
<protein>
    <recommendedName>
        <fullName evidence="8">Biotin transporter</fullName>
    </recommendedName>
</protein>
<dbReference type="GO" id="GO:0005886">
    <property type="term" value="C:plasma membrane"/>
    <property type="evidence" value="ECO:0007669"/>
    <property type="project" value="UniProtKB-SubCell"/>
</dbReference>
<keyword evidence="11" id="KW-1185">Reference proteome</keyword>
<organism evidence="10 11">
    <name type="scientific">Vagococcus elongatus</name>
    <dbReference type="NCBI Taxonomy" id="180344"/>
    <lineage>
        <taxon>Bacteria</taxon>
        <taxon>Bacillati</taxon>
        <taxon>Bacillota</taxon>
        <taxon>Bacilli</taxon>
        <taxon>Lactobacillales</taxon>
        <taxon>Enterococcaceae</taxon>
        <taxon>Vagococcus</taxon>
    </lineage>
</organism>
<evidence type="ECO:0000256" key="7">
    <source>
        <dbReference type="ARBA" id="ARBA00023136"/>
    </source>
</evidence>
<comment type="subcellular location">
    <subcellularLocation>
        <location evidence="1 8">Cell membrane</location>
        <topology evidence="1 8">Multi-pass membrane protein</topology>
    </subcellularLocation>
</comment>
<dbReference type="GO" id="GO:0015225">
    <property type="term" value="F:biotin transmembrane transporter activity"/>
    <property type="evidence" value="ECO:0007669"/>
    <property type="project" value="UniProtKB-UniRule"/>
</dbReference>
<dbReference type="Pfam" id="PF02632">
    <property type="entry name" value="BioY"/>
    <property type="match status" value="1"/>
</dbReference>
<reference evidence="10 11" key="1">
    <citation type="submission" date="2017-05" db="EMBL/GenBank/DDBJ databases">
        <title>Vagococcus spp. assemblies.</title>
        <authorList>
            <person name="Gulvik C.A."/>
        </authorList>
    </citation>
    <scope>NUCLEOTIDE SEQUENCE [LARGE SCALE GENOMIC DNA]</scope>
    <source>
        <strain evidence="10 11">CCUG 51432</strain>
    </source>
</reference>
<feature type="transmembrane region" description="Helical" evidence="9">
    <location>
        <begin position="85"/>
        <end position="102"/>
    </location>
</feature>
<evidence type="ECO:0000256" key="6">
    <source>
        <dbReference type="ARBA" id="ARBA00022989"/>
    </source>
</evidence>
<evidence type="ECO:0000256" key="1">
    <source>
        <dbReference type="ARBA" id="ARBA00004651"/>
    </source>
</evidence>
<keyword evidence="5 9" id="KW-0812">Transmembrane</keyword>
<evidence type="ECO:0000256" key="3">
    <source>
        <dbReference type="ARBA" id="ARBA00022448"/>
    </source>
</evidence>
<dbReference type="PANTHER" id="PTHR34295:SF4">
    <property type="entry name" value="BIOTIN TRANSPORTER BIOY-RELATED"/>
    <property type="match status" value="1"/>
</dbReference>
<feature type="transmembrane region" description="Helical" evidence="9">
    <location>
        <begin position="109"/>
        <end position="135"/>
    </location>
</feature>
<feature type="transmembrane region" description="Helical" evidence="9">
    <location>
        <begin position="147"/>
        <end position="166"/>
    </location>
</feature>
<proteinExistence type="inferred from homology"/>
<keyword evidence="4 8" id="KW-1003">Cell membrane</keyword>
<accession>A0A430B5F2</accession>
<gene>
    <name evidence="10" type="ORF">CBF29_00165</name>
</gene>
<keyword evidence="3 8" id="KW-0813">Transport</keyword>
<name>A0A430B5F2_9ENTE</name>
<dbReference type="InterPro" id="IPR003784">
    <property type="entry name" value="BioY"/>
</dbReference>
<evidence type="ECO:0000256" key="5">
    <source>
        <dbReference type="ARBA" id="ARBA00022692"/>
    </source>
</evidence>
<feature type="transmembrane region" description="Helical" evidence="9">
    <location>
        <begin position="38"/>
        <end position="65"/>
    </location>
</feature>
<feature type="transmembrane region" description="Helical" evidence="9">
    <location>
        <begin position="12"/>
        <end position="31"/>
    </location>
</feature>
<evidence type="ECO:0000256" key="4">
    <source>
        <dbReference type="ARBA" id="ARBA00022475"/>
    </source>
</evidence>
<keyword evidence="6 9" id="KW-1133">Transmembrane helix</keyword>
<dbReference type="PANTHER" id="PTHR34295">
    <property type="entry name" value="BIOTIN TRANSPORTER BIOY"/>
    <property type="match status" value="1"/>
</dbReference>
<dbReference type="AlphaFoldDB" id="A0A430B5F2"/>
<dbReference type="RefSeq" id="WP_126806007.1">
    <property type="nucleotide sequence ID" value="NZ_NGKA01000001.1"/>
</dbReference>
<sequence length="181" mass="19388">MKFSVKNITISAQLAVFIAIVSQLTIPLGLIPLTGQTFAVGFVATLVPPSISVCAVGIYLLMGIIGIPVFAGFSGGLATVLGPTGGYLIGFFFSAFFISFLISKKSNSFIWVLLVNVFGAMISLFVGAIGLKIYLDTSMIEALKIGILPFILPEVIKAFFASFLGMKALTVFRKRFPYLIN</sequence>
<evidence type="ECO:0000256" key="2">
    <source>
        <dbReference type="ARBA" id="ARBA00010692"/>
    </source>
</evidence>
<evidence type="ECO:0000256" key="9">
    <source>
        <dbReference type="SAM" id="Phobius"/>
    </source>
</evidence>